<evidence type="ECO:0000256" key="13">
    <source>
        <dbReference type="ARBA" id="ARBA00023160"/>
    </source>
</evidence>
<protein>
    <recommendedName>
        <fullName evidence="16">Enoyl-[acyl-carrier-protein] reductase [NADH], chloroplastic</fullName>
        <ecNumber evidence="5">1.3.1.9</ecNumber>
    </recommendedName>
</protein>
<keyword evidence="11" id="KW-0560">Oxidoreductase</keyword>
<dbReference type="InterPro" id="IPR002347">
    <property type="entry name" value="SDR_fam"/>
</dbReference>
<dbReference type="PRINTS" id="PR00081">
    <property type="entry name" value="GDHRDH"/>
</dbReference>
<comment type="subcellular location">
    <subcellularLocation>
        <location evidence="1">Plastid</location>
        <location evidence="1">Chloroplast</location>
    </subcellularLocation>
</comment>
<evidence type="ECO:0000256" key="14">
    <source>
        <dbReference type="ARBA" id="ARBA00048572"/>
    </source>
</evidence>
<dbReference type="EMBL" id="JACGWL010000011">
    <property type="protein sequence ID" value="KAK4392415.1"/>
    <property type="molecule type" value="Genomic_DNA"/>
</dbReference>
<dbReference type="AlphaFoldDB" id="A0AAE1WFG6"/>
<keyword evidence="6" id="KW-0444">Lipid biosynthesis</keyword>
<evidence type="ECO:0000313" key="19">
    <source>
        <dbReference type="Proteomes" id="UP001289374"/>
    </source>
</evidence>
<comment type="subunit">
    <text evidence="4">Homotetramer.</text>
</comment>
<dbReference type="EC" id="1.3.1.9" evidence="5"/>
<evidence type="ECO:0000256" key="4">
    <source>
        <dbReference type="ARBA" id="ARBA00011881"/>
    </source>
</evidence>
<evidence type="ECO:0000256" key="3">
    <source>
        <dbReference type="ARBA" id="ARBA00009233"/>
    </source>
</evidence>
<sequence length="444" mass="47246">MAATTTPSTQIMTPKPCISASSKTSRSRIACFSNETKGATWTKLRSSSLISSTQSLSKSYDCKPFKSERHVVKAMSGASDKQPLPGLPIDLRGKRAFIAGVADDNGYGWAIAKSLAAAGAEILVGTWVPALNIFETSLRRGKFDESRVLPDGSLMEITKVYPLDAVYDSPEDVPEDVKANKRYSGSAKWTVKEVAETVKQDFGTIDILVHSLANGPEVSKPLLETSRNGYLAAISASSYSFVSLLKHFVPIMNPGGATISLTYIASEKIIPGYGGGMSSAKAALESDTKVLAFEAGRKHNIRVNTISAGPLRSRAAKAIGFIDMMIDYSLENAPLQKELTADEVGSAAAFLASPLASAITGAVVYVDNGLNAMGVGVDSPVFKDLDIPKAQKSPRFRLVKVFSSKDPKSMNLIICLGQFMVVTQVPVVALVAIEAPDDMEAPLA</sequence>
<dbReference type="InterPro" id="IPR014358">
    <property type="entry name" value="Enoyl-ACP_Rdtase_NADH"/>
</dbReference>
<keyword evidence="10" id="KW-0809">Transit peptide</keyword>
<reference evidence="18" key="2">
    <citation type="journal article" date="2024" name="Plant">
        <title>Genomic evolution and insights into agronomic trait innovations of Sesamum species.</title>
        <authorList>
            <person name="Miao H."/>
            <person name="Wang L."/>
            <person name="Qu L."/>
            <person name="Liu H."/>
            <person name="Sun Y."/>
            <person name="Le M."/>
            <person name="Wang Q."/>
            <person name="Wei S."/>
            <person name="Zheng Y."/>
            <person name="Lin W."/>
            <person name="Duan Y."/>
            <person name="Cao H."/>
            <person name="Xiong S."/>
            <person name="Wang X."/>
            <person name="Wei L."/>
            <person name="Li C."/>
            <person name="Ma Q."/>
            <person name="Ju M."/>
            <person name="Zhao R."/>
            <person name="Li G."/>
            <person name="Mu C."/>
            <person name="Tian Q."/>
            <person name="Mei H."/>
            <person name="Zhang T."/>
            <person name="Gao T."/>
            <person name="Zhang H."/>
        </authorList>
    </citation>
    <scope>NUCLEOTIDE SEQUENCE</scope>
    <source>
        <strain evidence="18">K16</strain>
    </source>
</reference>
<dbReference type="SUPFAM" id="SSF51735">
    <property type="entry name" value="NAD(P)-binding Rossmann-fold domains"/>
    <property type="match status" value="1"/>
</dbReference>
<comment type="pathway">
    <text evidence="2">Lipid metabolism; fatty acid biosynthesis.</text>
</comment>
<feature type="region of interest" description="Disordered" evidence="17">
    <location>
        <begin position="1"/>
        <end position="20"/>
    </location>
</feature>
<evidence type="ECO:0000256" key="16">
    <source>
        <dbReference type="ARBA" id="ARBA00067308"/>
    </source>
</evidence>
<keyword evidence="19" id="KW-1185">Reference proteome</keyword>
<dbReference type="PANTHER" id="PTHR43159">
    <property type="entry name" value="ENOYL-[ACYL-CARRIER-PROTEIN] REDUCTASE"/>
    <property type="match status" value="1"/>
</dbReference>
<dbReference type="InterPro" id="IPR036291">
    <property type="entry name" value="NAD(P)-bd_dom_sf"/>
</dbReference>
<evidence type="ECO:0000256" key="10">
    <source>
        <dbReference type="ARBA" id="ARBA00022946"/>
    </source>
</evidence>
<dbReference type="Gene3D" id="1.10.8.400">
    <property type="entry name" value="Enoyl acyl carrier protein reductase"/>
    <property type="match status" value="1"/>
</dbReference>
<proteinExistence type="inferred from homology"/>
<keyword evidence="9" id="KW-0276">Fatty acid metabolism</keyword>
<dbReference type="FunFam" id="1.10.8.400:FF:000001">
    <property type="entry name" value="Enoyl-[acyl-carrier-protein] reductase [NADH]"/>
    <property type="match status" value="1"/>
</dbReference>
<evidence type="ECO:0000256" key="9">
    <source>
        <dbReference type="ARBA" id="ARBA00022832"/>
    </source>
</evidence>
<dbReference type="PANTHER" id="PTHR43159:SF8">
    <property type="entry name" value="ENOYL-[ACYL-CARRIER-PROTEIN] REDUCTASE [NADH] 2, CHLOROPLASTIC-LIKE"/>
    <property type="match status" value="1"/>
</dbReference>
<evidence type="ECO:0000256" key="7">
    <source>
        <dbReference type="ARBA" id="ARBA00022528"/>
    </source>
</evidence>
<evidence type="ECO:0000256" key="5">
    <source>
        <dbReference type="ARBA" id="ARBA00012996"/>
    </source>
</evidence>
<evidence type="ECO:0000256" key="8">
    <source>
        <dbReference type="ARBA" id="ARBA00022640"/>
    </source>
</evidence>
<evidence type="ECO:0000256" key="6">
    <source>
        <dbReference type="ARBA" id="ARBA00022516"/>
    </source>
</evidence>
<dbReference type="CDD" id="cd05372">
    <property type="entry name" value="ENR_SDR"/>
    <property type="match status" value="1"/>
</dbReference>
<evidence type="ECO:0000256" key="11">
    <source>
        <dbReference type="ARBA" id="ARBA00023002"/>
    </source>
</evidence>
<keyword evidence="8" id="KW-0934">Plastid</keyword>
<comment type="caution">
    <text evidence="18">The sequence shown here is derived from an EMBL/GenBank/DDBJ whole genome shotgun (WGS) entry which is preliminary data.</text>
</comment>
<keyword evidence="13" id="KW-0275">Fatty acid biosynthesis</keyword>
<gene>
    <name evidence="18" type="ORF">Sango_2019300</name>
</gene>
<dbReference type="Proteomes" id="UP001289374">
    <property type="component" value="Unassembled WGS sequence"/>
</dbReference>
<evidence type="ECO:0000256" key="15">
    <source>
        <dbReference type="ARBA" id="ARBA00053870"/>
    </source>
</evidence>
<accession>A0AAE1WFG6</accession>
<dbReference type="GO" id="GO:0009507">
    <property type="term" value="C:chloroplast"/>
    <property type="evidence" value="ECO:0007669"/>
    <property type="project" value="UniProtKB-SubCell"/>
</dbReference>
<reference evidence="18" key="1">
    <citation type="submission" date="2020-06" db="EMBL/GenBank/DDBJ databases">
        <authorList>
            <person name="Li T."/>
            <person name="Hu X."/>
            <person name="Zhang T."/>
            <person name="Song X."/>
            <person name="Zhang H."/>
            <person name="Dai N."/>
            <person name="Sheng W."/>
            <person name="Hou X."/>
            <person name="Wei L."/>
        </authorList>
    </citation>
    <scope>NUCLEOTIDE SEQUENCE</scope>
    <source>
        <strain evidence="18">K16</strain>
        <tissue evidence="18">Leaf</tissue>
    </source>
</reference>
<dbReference type="Gene3D" id="3.40.50.720">
    <property type="entry name" value="NAD(P)-binding Rossmann-like Domain"/>
    <property type="match status" value="1"/>
</dbReference>
<keyword evidence="7" id="KW-0150">Chloroplast</keyword>
<evidence type="ECO:0000256" key="2">
    <source>
        <dbReference type="ARBA" id="ARBA00005194"/>
    </source>
</evidence>
<comment type="similarity">
    <text evidence="3">Belongs to the short-chain dehydrogenases/reductases (SDR) family. FabI subfamily.</text>
</comment>
<evidence type="ECO:0000256" key="1">
    <source>
        <dbReference type="ARBA" id="ARBA00004229"/>
    </source>
</evidence>
<comment type="catalytic activity">
    <reaction evidence="14">
        <text>a 2,3-saturated acyl-[ACP] + NAD(+) = a (2E)-enoyl-[ACP] + NADH + H(+)</text>
        <dbReference type="Rhea" id="RHEA:10240"/>
        <dbReference type="Rhea" id="RHEA-COMP:9925"/>
        <dbReference type="Rhea" id="RHEA-COMP:9926"/>
        <dbReference type="ChEBI" id="CHEBI:15378"/>
        <dbReference type="ChEBI" id="CHEBI:57540"/>
        <dbReference type="ChEBI" id="CHEBI:57945"/>
        <dbReference type="ChEBI" id="CHEBI:78784"/>
        <dbReference type="ChEBI" id="CHEBI:78785"/>
        <dbReference type="EC" id="1.3.1.9"/>
    </reaction>
</comment>
<feature type="compositionally biased region" description="Polar residues" evidence="17">
    <location>
        <begin position="1"/>
        <end position="12"/>
    </location>
</feature>
<name>A0AAE1WFG6_9LAMI</name>
<comment type="function">
    <text evidence="15">Catalyzes the NAD-dependent reduction of a carbon-carbon double bond in an enoyl moiety that is covalently linked to an acyl carrier protein (ACP). Catalyzes the last reduction step in the de novo synthesis cycle of fatty acids. Involved in the elongation cycle of fatty acids which are used in lipid metabolism. Required for normal plant growth.</text>
</comment>
<dbReference type="Pfam" id="PF13561">
    <property type="entry name" value="adh_short_C2"/>
    <property type="match status" value="1"/>
</dbReference>
<evidence type="ECO:0000256" key="17">
    <source>
        <dbReference type="SAM" id="MobiDB-lite"/>
    </source>
</evidence>
<dbReference type="GO" id="GO:0004318">
    <property type="term" value="F:enoyl-[acyl-carrier-protein] reductase (NADH) activity"/>
    <property type="evidence" value="ECO:0007669"/>
    <property type="project" value="UniProtKB-EC"/>
</dbReference>
<organism evidence="18 19">
    <name type="scientific">Sesamum angolense</name>
    <dbReference type="NCBI Taxonomy" id="2727404"/>
    <lineage>
        <taxon>Eukaryota</taxon>
        <taxon>Viridiplantae</taxon>
        <taxon>Streptophyta</taxon>
        <taxon>Embryophyta</taxon>
        <taxon>Tracheophyta</taxon>
        <taxon>Spermatophyta</taxon>
        <taxon>Magnoliopsida</taxon>
        <taxon>eudicotyledons</taxon>
        <taxon>Gunneridae</taxon>
        <taxon>Pentapetalae</taxon>
        <taxon>asterids</taxon>
        <taxon>lamiids</taxon>
        <taxon>Lamiales</taxon>
        <taxon>Pedaliaceae</taxon>
        <taxon>Sesamum</taxon>
    </lineage>
</organism>
<dbReference type="GO" id="GO:0006633">
    <property type="term" value="P:fatty acid biosynthetic process"/>
    <property type="evidence" value="ECO:0007669"/>
    <property type="project" value="UniProtKB-KW"/>
</dbReference>
<keyword evidence="12" id="KW-0443">Lipid metabolism</keyword>
<dbReference type="NCBIfam" id="NF004957">
    <property type="entry name" value="PRK06300.1"/>
    <property type="match status" value="1"/>
</dbReference>
<evidence type="ECO:0000256" key="12">
    <source>
        <dbReference type="ARBA" id="ARBA00023098"/>
    </source>
</evidence>
<dbReference type="FunFam" id="3.40.50.720:FF:000192">
    <property type="entry name" value="Enoyl-[acyl-carrier-protein] reductase [NADH]"/>
    <property type="match status" value="1"/>
</dbReference>
<evidence type="ECO:0000313" key="18">
    <source>
        <dbReference type="EMBL" id="KAK4392415.1"/>
    </source>
</evidence>